<feature type="domain" description="ApaG" evidence="1">
    <location>
        <begin position="32"/>
        <end position="156"/>
    </location>
</feature>
<evidence type="ECO:0000259" key="1">
    <source>
        <dbReference type="PROSITE" id="PS51087"/>
    </source>
</evidence>
<dbReference type="Pfam" id="PF04379">
    <property type="entry name" value="DUF525"/>
    <property type="match status" value="1"/>
</dbReference>
<dbReference type="Gene3D" id="2.60.40.1470">
    <property type="entry name" value="ApaG domain"/>
    <property type="match status" value="1"/>
</dbReference>
<dbReference type="RefSeq" id="WP_008854593.1">
    <property type="nucleotide sequence ID" value="NZ_JOPB01000005.1"/>
</dbReference>
<keyword evidence="3" id="KW-1185">Reference proteome</keyword>
<dbReference type="Proteomes" id="UP000194946">
    <property type="component" value="Unassembled WGS sequence"/>
</dbReference>
<evidence type="ECO:0000313" key="2">
    <source>
        <dbReference type="EMBL" id="OUI78719.1"/>
    </source>
</evidence>
<proteinExistence type="predicted"/>
<dbReference type="InterPro" id="IPR036767">
    <property type="entry name" value="ApaG_sf"/>
</dbReference>
<dbReference type="PANTHER" id="PTHR14289:SF16">
    <property type="entry name" value="POLYMERASE DELTA-INTERACTING PROTEIN 2"/>
    <property type="match status" value="1"/>
</dbReference>
<protein>
    <recommendedName>
        <fullName evidence="1">ApaG domain-containing protein</fullName>
    </recommendedName>
</protein>
<evidence type="ECO:0000313" key="3">
    <source>
        <dbReference type="Proteomes" id="UP000194946"/>
    </source>
</evidence>
<comment type="caution">
    <text evidence="2">The sequence shown here is derived from an EMBL/GenBank/DDBJ whole genome shotgun (WGS) entry which is preliminary data.</text>
</comment>
<sequence length="159" mass="18820">MDYQIPPLLFSSITKKDKEQYRDLYEDFFVFKTMSHNVHIAIYPSWLEEYSYPRRNIYSWTYHVCIENHNKTPIYILNKTWNIIKENNQVTTIDTKLVIDDVAKVNPNEVCEYTSCITLNTSSNIVKGHFRITDDTGQILNIDIPSFTLDNPYDFYSVN</sequence>
<organism evidence="2 3">
    <name type="scientific">Commensalibacter intestini</name>
    <dbReference type="NCBI Taxonomy" id="479936"/>
    <lineage>
        <taxon>Bacteria</taxon>
        <taxon>Pseudomonadati</taxon>
        <taxon>Pseudomonadota</taxon>
        <taxon>Alphaproteobacteria</taxon>
        <taxon>Acetobacterales</taxon>
        <taxon>Acetobacteraceae</taxon>
    </lineage>
</organism>
<dbReference type="AlphaFoldDB" id="A0A251ZVP3"/>
<dbReference type="EMBL" id="JOPB01000005">
    <property type="protein sequence ID" value="OUI78719.1"/>
    <property type="molecule type" value="Genomic_DNA"/>
</dbReference>
<gene>
    <name evidence="2" type="ORF">HK18_07495</name>
</gene>
<name>A0A251ZVP3_9PROT</name>
<dbReference type="PROSITE" id="PS51087">
    <property type="entry name" value="APAG"/>
    <property type="match status" value="1"/>
</dbReference>
<dbReference type="InterPro" id="IPR007474">
    <property type="entry name" value="ApaG_domain"/>
</dbReference>
<dbReference type="PANTHER" id="PTHR14289">
    <property type="entry name" value="F-BOX ONLY PROTEIN 3"/>
    <property type="match status" value="1"/>
</dbReference>
<dbReference type="SUPFAM" id="SSF110069">
    <property type="entry name" value="ApaG-like"/>
    <property type="match status" value="1"/>
</dbReference>
<reference evidence="3" key="1">
    <citation type="submission" date="2014-06" db="EMBL/GenBank/DDBJ databases">
        <authorList>
            <person name="Winans N.J."/>
            <person name="Newell P.D."/>
            <person name="Douglas A.E."/>
        </authorList>
    </citation>
    <scope>NUCLEOTIDE SEQUENCE [LARGE SCALE GENOMIC DNA]</scope>
    <source>
        <strain evidence="3">DmL_052</strain>
    </source>
</reference>
<dbReference type="GO" id="GO:0070987">
    <property type="term" value="P:error-free translesion synthesis"/>
    <property type="evidence" value="ECO:0007669"/>
    <property type="project" value="TreeGrafter"/>
</dbReference>
<accession>A0A251ZVP3</accession>